<reference evidence="10" key="1">
    <citation type="submission" date="2018-06" db="EMBL/GenBank/DDBJ databases">
        <authorList>
            <person name="Zhirakovskaya E."/>
        </authorList>
    </citation>
    <scope>NUCLEOTIDE SEQUENCE</scope>
</reference>
<dbReference type="GO" id="GO:0051539">
    <property type="term" value="F:4 iron, 4 sulfur cluster binding"/>
    <property type="evidence" value="ECO:0007669"/>
    <property type="project" value="UniProtKB-KW"/>
</dbReference>
<dbReference type="Gene3D" id="2.40.40.20">
    <property type="match status" value="1"/>
</dbReference>
<dbReference type="CDD" id="cd00508">
    <property type="entry name" value="MopB_CT_Fdh-Nap-like"/>
    <property type="match status" value="1"/>
</dbReference>
<evidence type="ECO:0000256" key="3">
    <source>
        <dbReference type="ARBA" id="ARBA00022485"/>
    </source>
</evidence>
<evidence type="ECO:0000256" key="7">
    <source>
        <dbReference type="ARBA" id="ARBA00023004"/>
    </source>
</evidence>
<evidence type="ECO:0000256" key="6">
    <source>
        <dbReference type="ARBA" id="ARBA00023002"/>
    </source>
</evidence>
<accession>A0A3B1DC70</accession>
<proteinExistence type="predicted"/>
<dbReference type="InterPro" id="IPR050123">
    <property type="entry name" value="Prok_molybdopt-oxidoreductase"/>
</dbReference>
<keyword evidence="4" id="KW-0500">Molybdenum</keyword>
<dbReference type="InterPro" id="IPR006657">
    <property type="entry name" value="MoPterin_dinucl-bd_dom"/>
</dbReference>
<dbReference type="FunFam" id="2.40.40.20:FF:000005">
    <property type="entry name" value="Periplasmic nitrate reductase"/>
    <property type="match status" value="1"/>
</dbReference>
<keyword evidence="7" id="KW-0408">Iron</keyword>
<dbReference type="GO" id="GO:0043546">
    <property type="term" value="F:molybdopterin cofactor binding"/>
    <property type="evidence" value="ECO:0007669"/>
    <property type="project" value="InterPro"/>
</dbReference>
<dbReference type="InterPro" id="IPR009010">
    <property type="entry name" value="Asp_de-COase-like_dom_sf"/>
</dbReference>
<evidence type="ECO:0000259" key="9">
    <source>
        <dbReference type="Pfam" id="PF01568"/>
    </source>
</evidence>
<dbReference type="GO" id="GO:0009325">
    <property type="term" value="C:nitrate reductase complex"/>
    <property type="evidence" value="ECO:0007669"/>
    <property type="project" value="TreeGrafter"/>
</dbReference>
<gene>
    <name evidence="10" type="ORF">MNBD_PLANCTO03-1738</name>
</gene>
<dbReference type="GO" id="GO:0016020">
    <property type="term" value="C:membrane"/>
    <property type="evidence" value="ECO:0007669"/>
    <property type="project" value="TreeGrafter"/>
</dbReference>
<keyword evidence="6 10" id="KW-0560">Oxidoreductase</keyword>
<dbReference type="AlphaFoldDB" id="A0A3B1DC70"/>
<dbReference type="SUPFAM" id="SSF50692">
    <property type="entry name" value="ADC-like"/>
    <property type="match status" value="1"/>
</dbReference>
<keyword evidence="5" id="KW-0479">Metal-binding</keyword>
<evidence type="ECO:0000256" key="4">
    <source>
        <dbReference type="ARBA" id="ARBA00022505"/>
    </source>
</evidence>
<keyword evidence="3" id="KW-0004">4Fe-4S</keyword>
<dbReference type="PANTHER" id="PTHR43105:SF11">
    <property type="entry name" value="PERIPLASMIC NITRATE REDUCTASE"/>
    <property type="match status" value="1"/>
</dbReference>
<evidence type="ECO:0000313" key="10">
    <source>
        <dbReference type="EMBL" id="VAX40446.1"/>
    </source>
</evidence>
<name>A0A3B1DC70_9ZZZZ</name>
<dbReference type="EC" id="1.7.99.4" evidence="10"/>
<keyword evidence="8" id="KW-0411">Iron-sulfur</keyword>
<dbReference type="GO" id="GO:0008940">
    <property type="term" value="F:nitrate reductase activity"/>
    <property type="evidence" value="ECO:0007669"/>
    <property type="project" value="TreeGrafter"/>
</dbReference>
<evidence type="ECO:0000256" key="5">
    <source>
        <dbReference type="ARBA" id="ARBA00022723"/>
    </source>
</evidence>
<feature type="domain" description="Molybdopterin dinucleotide-binding" evidence="9">
    <location>
        <begin position="58"/>
        <end position="165"/>
    </location>
</feature>
<evidence type="ECO:0000256" key="1">
    <source>
        <dbReference type="ARBA" id="ARBA00001942"/>
    </source>
</evidence>
<dbReference type="Pfam" id="PF01568">
    <property type="entry name" value="Molydop_binding"/>
    <property type="match status" value="1"/>
</dbReference>
<comment type="cofactor">
    <cofactor evidence="2">
        <name>[4Fe-4S] cluster</name>
        <dbReference type="ChEBI" id="CHEBI:49883"/>
    </cofactor>
</comment>
<dbReference type="GO" id="GO:0030151">
    <property type="term" value="F:molybdenum ion binding"/>
    <property type="evidence" value="ECO:0007669"/>
    <property type="project" value="TreeGrafter"/>
</dbReference>
<feature type="non-terminal residue" evidence="10">
    <location>
        <position position="1"/>
    </location>
</feature>
<comment type="cofactor">
    <cofactor evidence="1">
        <name>Mo-bis(molybdopterin guanine dinucleotide)</name>
        <dbReference type="ChEBI" id="CHEBI:60539"/>
    </cofactor>
</comment>
<organism evidence="10">
    <name type="scientific">hydrothermal vent metagenome</name>
    <dbReference type="NCBI Taxonomy" id="652676"/>
    <lineage>
        <taxon>unclassified sequences</taxon>
        <taxon>metagenomes</taxon>
        <taxon>ecological metagenomes</taxon>
    </lineage>
</organism>
<dbReference type="PANTHER" id="PTHR43105">
    <property type="entry name" value="RESPIRATORY NITRATE REDUCTASE"/>
    <property type="match status" value="1"/>
</dbReference>
<sequence>ARRFVKGEDPLLDAGPYADNNILPGETKFYAAPDNRAIVWCRPAKGPAEPVDAEYPWVLSTGRVLEHWHTGTMTMKAPELKRAYPNCFMEINPRDAQKLGVRSGDKVRITSRRGEAVIQARVVDMPRDGMVFVPMHWDDTPSLINFVTIDAYDPGSKQPEFKICAVKLAKA</sequence>
<protein>
    <submittedName>
        <fullName evidence="10">Periplasmic nitrate reductase</fullName>
        <ecNumber evidence="10">1.7.99.4</ecNumber>
    </submittedName>
</protein>
<evidence type="ECO:0000256" key="2">
    <source>
        <dbReference type="ARBA" id="ARBA00001966"/>
    </source>
</evidence>
<evidence type="ECO:0000256" key="8">
    <source>
        <dbReference type="ARBA" id="ARBA00023014"/>
    </source>
</evidence>
<dbReference type="EMBL" id="UOGK01000394">
    <property type="protein sequence ID" value="VAX40446.1"/>
    <property type="molecule type" value="Genomic_DNA"/>
</dbReference>